<dbReference type="InterPro" id="IPR011004">
    <property type="entry name" value="Trimer_LpxA-like_sf"/>
</dbReference>
<dbReference type="InterPro" id="IPR020019">
    <property type="entry name" value="AcTrfase_PglD-like"/>
</dbReference>
<protein>
    <submittedName>
        <fullName evidence="5">Sugar O-acyltransferase, sialic acid O-acetyltransferase NeuD family</fullName>
    </submittedName>
</protein>
<dbReference type="InterPro" id="IPR001451">
    <property type="entry name" value="Hexapep"/>
</dbReference>
<dbReference type="EMBL" id="FMAY01000007">
    <property type="protein sequence ID" value="SCC15447.1"/>
    <property type="molecule type" value="Genomic_DNA"/>
</dbReference>
<dbReference type="InterPro" id="IPR050179">
    <property type="entry name" value="Trans_hexapeptide_repeat"/>
</dbReference>
<dbReference type="Gene3D" id="3.40.50.20">
    <property type="match status" value="1"/>
</dbReference>
<dbReference type="Proteomes" id="UP000198975">
    <property type="component" value="Unassembled WGS sequence"/>
</dbReference>
<dbReference type="InterPro" id="IPR041561">
    <property type="entry name" value="PglD_N"/>
</dbReference>
<comment type="similarity">
    <text evidence="1">Belongs to the transferase hexapeptide repeat family.</text>
</comment>
<dbReference type="GO" id="GO:0016746">
    <property type="term" value="F:acyltransferase activity"/>
    <property type="evidence" value="ECO:0007669"/>
    <property type="project" value="UniProtKB-KW"/>
</dbReference>
<accession>A0A1C4C8J8</accession>
<reference evidence="6" key="1">
    <citation type="submission" date="2016-08" db="EMBL/GenBank/DDBJ databases">
        <authorList>
            <person name="Varghese N."/>
            <person name="Submissions Spin"/>
        </authorList>
    </citation>
    <scope>NUCLEOTIDE SEQUENCE [LARGE SCALE GENOMIC DNA]</scope>
    <source>
        <strain evidence="6">REICA_082</strain>
    </source>
</reference>
<proteinExistence type="inferred from homology"/>
<dbReference type="Pfam" id="PF00132">
    <property type="entry name" value="Hexapep"/>
    <property type="match status" value="2"/>
</dbReference>
<feature type="binding site" evidence="3">
    <location>
        <position position="67"/>
    </location>
    <ligand>
        <name>substrate</name>
    </ligand>
</feature>
<dbReference type="PANTHER" id="PTHR43300:SF7">
    <property type="entry name" value="UDP-N-ACETYLBACILLOSAMINE N-ACETYLTRANSFERASE"/>
    <property type="match status" value="1"/>
</dbReference>
<name>A0A1C4C8J8_9ENTR</name>
<evidence type="ECO:0000256" key="2">
    <source>
        <dbReference type="PIRSR" id="PIRSR620019-1"/>
    </source>
</evidence>
<dbReference type="AlphaFoldDB" id="A0A1C4C8J8"/>
<dbReference type="RefSeq" id="WP_061494318.1">
    <property type="nucleotide sequence ID" value="NZ_CP115659.1"/>
</dbReference>
<organism evidence="5 6">
    <name type="scientific">Kosakonia oryzendophytica</name>
    <dbReference type="NCBI Taxonomy" id="1005665"/>
    <lineage>
        <taxon>Bacteria</taxon>
        <taxon>Pseudomonadati</taxon>
        <taxon>Pseudomonadota</taxon>
        <taxon>Gammaproteobacteria</taxon>
        <taxon>Enterobacterales</taxon>
        <taxon>Enterobacteriaceae</taxon>
        <taxon>Kosakonia</taxon>
    </lineage>
</organism>
<dbReference type="PANTHER" id="PTHR43300">
    <property type="entry name" value="ACETYLTRANSFERASE"/>
    <property type="match status" value="1"/>
</dbReference>
<keyword evidence="5" id="KW-0012">Acyltransferase</keyword>
<dbReference type="Pfam" id="PF17836">
    <property type="entry name" value="PglD_N"/>
    <property type="match status" value="1"/>
</dbReference>
<evidence type="ECO:0000259" key="4">
    <source>
        <dbReference type="Pfam" id="PF17836"/>
    </source>
</evidence>
<dbReference type="Gene3D" id="2.160.10.10">
    <property type="entry name" value="Hexapeptide repeat proteins"/>
    <property type="match status" value="1"/>
</dbReference>
<feature type="domain" description="PglD N-terminal" evidence="4">
    <location>
        <begin position="2"/>
        <end position="78"/>
    </location>
</feature>
<evidence type="ECO:0000256" key="3">
    <source>
        <dbReference type="PIRSR" id="PIRSR620019-2"/>
    </source>
</evidence>
<dbReference type="SUPFAM" id="SSF51161">
    <property type="entry name" value="Trimeric LpxA-like enzymes"/>
    <property type="match status" value="1"/>
</dbReference>
<evidence type="ECO:0000313" key="5">
    <source>
        <dbReference type="EMBL" id="SCC15447.1"/>
    </source>
</evidence>
<dbReference type="NCBIfam" id="TIGR03570">
    <property type="entry name" value="NeuD_NnaD"/>
    <property type="match status" value="1"/>
</dbReference>
<keyword evidence="5" id="KW-0808">Transferase</keyword>
<evidence type="ECO:0000256" key="1">
    <source>
        <dbReference type="ARBA" id="ARBA00007274"/>
    </source>
</evidence>
<gene>
    <name evidence="5" type="ORF">GA0061071_10714</name>
</gene>
<dbReference type="OrthoDB" id="9794407at2"/>
<dbReference type="CDD" id="cd03360">
    <property type="entry name" value="LbH_AT_putative"/>
    <property type="match status" value="1"/>
</dbReference>
<sequence>MKLAIYGAGGLGREVLELAKQINAAHPRWDAFCFVDDLHADRQLKGHPVVTLESLTANDYEVVIAVGEPALRRKLADKARTAGFTLPVLVHPGAQVSTDVTFHEGCVVCYGTFISCDTVIGRNVHLQPNASLGHDCQIGDDCVISSYANLAGQCQVGPRTFIGMNAVVRECTVIGEDAIISMGAAVFANIAAGVIAMGNPARAIRANDDKKVFR</sequence>
<evidence type="ECO:0000313" key="6">
    <source>
        <dbReference type="Proteomes" id="UP000198975"/>
    </source>
</evidence>
<feature type="active site" description="Proton acceptor" evidence="2">
    <location>
        <position position="134"/>
    </location>
</feature>
<feature type="site" description="Increases basicity of active site His" evidence="2">
    <location>
        <position position="135"/>
    </location>
</feature>
<keyword evidence="6" id="KW-1185">Reference proteome</keyword>